<dbReference type="PROSITE" id="PS51257">
    <property type="entry name" value="PROKAR_LIPOPROTEIN"/>
    <property type="match status" value="1"/>
</dbReference>
<organism evidence="1 2">
    <name type="scientific">Glonium stellatum</name>
    <dbReference type="NCBI Taxonomy" id="574774"/>
    <lineage>
        <taxon>Eukaryota</taxon>
        <taxon>Fungi</taxon>
        <taxon>Dikarya</taxon>
        <taxon>Ascomycota</taxon>
        <taxon>Pezizomycotina</taxon>
        <taxon>Dothideomycetes</taxon>
        <taxon>Pleosporomycetidae</taxon>
        <taxon>Gloniales</taxon>
        <taxon>Gloniaceae</taxon>
        <taxon>Glonium</taxon>
    </lineage>
</organism>
<evidence type="ECO:0000313" key="1">
    <source>
        <dbReference type="EMBL" id="OCL11844.1"/>
    </source>
</evidence>
<name>A0A8E2F7H3_9PEZI</name>
<protein>
    <submittedName>
        <fullName evidence="1">Uncharacterized protein</fullName>
    </submittedName>
</protein>
<reference evidence="1 2" key="1">
    <citation type="journal article" date="2016" name="Nat. Commun.">
        <title>Ectomycorrhizal ecology is imprinted in the genome of the dominant symbiotic fungus Cenococcum geophilum.</title>
        <authorList>
            <consortium name="DOE Joint Genome Institute"/>
            <person name="Peter M."/>
            <person name="Kohler A."/>
            <person name="Ohm R.A."/>
            <person name="Kuo A."/>
            <person name="Krutzmann J."/>
            <person name="Morin E."/>
            <person name="Arend M."/>
            <person name="Barry K.W."/>
            <person name="Binder M."/>
            <person name="Choi C."/>
            <person name="Clum A."/>
            <person name="Copeland A."/>
            <person name="Grisel N."/>
            <person name="Haridas S."/>
            <person name="Kipfer T."/>
            <person name="LaButti K."/>
            <person name="Lindquist E."/>
            <person name="Lipzen A."/>
            <person name="Maire R."/>
            <person name="Meier B."/>
            <person name="Mihaltcheva S."/>
            <person name="Molinier V."/>
            <person name="Murat C."/>
            <person name="Poggeler S."/>
            <person name="Quandt C.A."/>
            <person name="Sperisen C."/>
            <person name="Tritt A."/>
            <person name="Tisserant E."/>
            <person name="Crous P.W."/>
            <person name="Henrissat B."/>
            <person name="Nehls U."/>
            <person name="Egli S."/>
            <person name="Spatafora J.W."/>
            <person name="Grigoriev I.V."/>
            <person name="Martin F.M."/>
        </authorList>
    </citation>
    <scope>NUCLEOTIDE SEQUENCE [LARGE SCALE GENOMIC DNA]</scope>
    <source>
        <strain evidence="1 2">CBS 207.34</strain>
    </source>
</reference>
<accession>A0A8E2F7H3</accession>
<dbReference type="AlphaFoldDB" id="A0A8E2F7H3"/>
<keyword evidence="2" id="KW-1185">Reference proteome</keyword>
<gene>
    <name evidence="1" type="ORF">AOQ84DRAFT_352825</name>
</gene>
<sequence length="64" mass="6671">MRADDFEPCCGASAVVHILITVGCPGSLPCVERQPVVATAALPACLPCLPYLASETRRAASKSR</sequence>
<evidence type="ECO:0000313" key="2">
    <source>
        <dbReference type="Proteomes" id="UP000250140"/>
    </source>
</evidence>
<proteinExistence type="predicted"/>
<dbReference type="EMBL" id="KV748976">
    <property type="protein sequence ID" value="OCL11844.1"/>
    <property type="molecule type" value="Genomic_DNA"/>
</dbReference>
<dbReference type="Proteomes" id="UP000250140">
    <property type="component" value="Unassembled WGS sequence"/>
</dbReference>